<dbReference type="GO" id="GO:0005743">
    <property type="term" value="C:mitochondrial inner membrane"/>
    <property type="evidence" value="ECO:0007669"/>
    <property type="project" value="UniProtKB-SubCell"/>
</dbReference>
<dbReference type="GO" id="GO:0015031">
    <property type="term" value="P:protein transport"/>
    <property type="evidence" value="ECO:0007669"/>
    <property type="project" value="UniProtKB-KW"/>
</dbReference>
<evidence type="ECO:0000256" key="3">
    <source>
        <dbReference type="ARBA" id="ARBA00022833"/>
    </source>
</evidence>
<sequence>MNIDSAVSQIRNFKDFLQLYNKLTEHCFTKCVDNFHSRTISTIENQCVNNCFGKFTNVNQKILGVYIDVQQEINTRRIAELEANQATAIQETAPTAPAVTEAAANA</sequence>
<dbReference type="AlphaFoldDB" id="A0A1B0GPR6"/>
<dbReference type="VEuPathDB" id="VectorBase:PPAPM1_011128"/>
<dbReference type="InterPro" id="IPR050673">
    <property type="entry name" value="Mito_inner_translocase_sub"/>
</dbReference>
<dbReference type="InterPro" id="IPR035427">
    <property type="entry name" value="Tim10-like_dom_sf"/>
</dbReference>
<feature type="domain" description="Tim10-like" evidence="9">
    <location>
        <begin position="7"/>
        <end position="64"/>
    </location>
</feature>
<evidence type="ECO:0000256" key="7">
    <source>
        <dbReference type="ARBA" id="ARBA00023157"/>
    </source>
</evidence>
<keyword evidence="8" id="KW-0143">Chaperone</keyword>
<reference evidence="10" key="1">
    <citation type="submission" date="2022-08" db="UniProtKB">
        <authorList>
            <consortium name="EnsemblMetazoa"/>
        </authorList>
    </citation>
    <scope>IDENTIFICATION</scope>
    <source>
        <strain evidence="10">Israel</strain>
    </source>
</reference>
<organism evidence="10 11">
    <name type="scientific">Phlebotomus papatasi</name>
    <name type="common">Sandfly</name>
    <dbReference type="NCBI Taxonomy" id="29031"/>
    <lineage>
        <taxon>Eukaryota</taxon>
        <taxon>Metazoa</taxon>
        <taxon>Ecdysozoa</taxon>
        <taxon>Arthropoda</taxon>
        <taxon>Hexapoda</taxon>
        <taxon>Insecta</taxon>
        <taxon>Pterygota</taxon>
        <taxon>Neoptera</taxon>
        <taxon>Endopterygota</taxon>
        <taxon>Diptera</taxon>
        <taxon>Nematocera</taxon>
        <taxon>Psychodoidea</taxon>
        <taxon>Psychodidae</taxon>
        <taxon>Phlebotomus</taxon>
        <taxon>Phlebotomus</taxon>
    </lineage>
</organism>
<keyword evidence="5 8" id="KW-0811">Translocation</keyword>
<evidence type="ECO:0000256" key="8">
    <source>
        <dbReference type="RuleBase" id="RU367043"/>
    </source>
</evidence>
<evidence type="ECO:0000256" key="5">
    <source>
        <dbReference type="ARBA" id="ARBA00023010"/>
    </source>
</evidence>
<protein>
    <recommendedName>
        <fullName evidence="8">Mitochondrial import inner membrane translocase subunit</fullName>
    </recommendedName>
</protein>
<dbReference type="EMBL" id="AJVK01060019">
    <property type="status" value="NOT_ANNOTATED_CDS"/>
    <property type="molecule type" value="Genomic_DNA"/>
</dbReference>
<keyword evidence="8" id="KW-0999">Mitochondrion inner membrane</keyword>
<comment type="function">
    <text evidence="8">Mitochondrial intermembrane chaperone that participates in the import and insertion of some multi-pass transmembrane proteins into the mitochondrial inner membrane. Also required for the transfer of beta-barrel precursors from the TOM complex to the sorting and assembly machinery (SAM complex) of the outer membrane. Acts as a chaperone-like protein that protects the hydrophobic precursors from aggregation and guide them through the mitochondrial intermembrane space.</text>
</comment>
<name>A0A1B0GPR6_PHLPP</name>
<dbReference type="Gene3D" id="1.10.287.810">
    <property type="entry name" value="Mitochondrial import inner membrane translocase subunit tim13 like domains"/>
    <property type="match status" value="1"/>
</dbReference>
<comment type="similarity">
    <text evidence="8">Belongs to the small Tim family.</text>
</comment>
<keyword evidence="6 8" id="KW-0496">Mitochondrion</keyword>
<keyword evidence="7 8" id="KW-1015">Disulfide bond</keyword>
<dbReference type="EnsemblMetazoa" id="PPAI007284-RA">
    <property type="protein sequence ID" value="PPAI007284-PA"/>
    <property type="gene ID" value="PPAI007284"/>
</dbReference>
<dbReference type="VEuPathDB" id="VectorBase:PPAI007284"/>
<dbReference type="SUPFAM" id="SSF144122">
    <property type="entry name" value="Tim10-like"/>
    <property type="match status" value="1"/>
</dbReference>
<proteinExistence type="inferred from homology"/>
<keyword evidence="8" id="KW-0472">Membrane</keyword>
<evidence type="ECO:0000259" key="9">
    <source>
        <dbReference type="Pfam" id="PF02953"/>
    </source>
</evidence>
<dbReference type="GO" id="GO:0046872">
    <property type="term" value="F:metal ion binding"/>
    <property type="evidence" value="ECO:0007669"/>
    <property type="project" value="UniProtKB-KW"/>
</dbReference>
<dbReference type="InterPro" id="IPR004217">
    <property type="entry name" value="Tim10-like"/>
</dbReference>
<dbReference type="Proteomes" id="UP000092462">
    <property type="component" value="Unassembled WGS sequence"/>
</dbReference>
<keyword evidence="4 8" id="KW-0653">Protein transport</keyword>
<evidence type="ECO:0000313" key="11">
    <source>
        <dbReference type="Proteomes" id="UP000092462"/>
    </source>
</evidence>
<keyword evidence="3" id="KW-0862">Zinc</keyword>
<evidence type="ECO:0000256" key="2">
    <source>
        <dbReference type="ARBA" id="ARBA00022723"/>
    </source>
</evidence>
<dbReference type="PANTHER" id="PTHR13172">
    <property type="entry name" value="MITOCHONDRIAL IMPORT INNER MEMBRANE TRANSLOCASE SUBUNIT TIM9B"/>
    <property type="match status" value="1"/>
</dbReference>
<evidence type="ECO:0000256" key="1">
    <source>
        <dbReference type="ARBA" id="ARBA00022448"/>
    </source>
</evidence>
<accession>A0A1B0GPR6</accession>
<keyword evidence="11" id="KW-1185">Reference proteome</keyword>
<comment type="subunit">
    <text evidence="8">Heterohexamer.</text>
</comment>
<dbReference type="Pfam" id="PF02953">
    <property type="entry name" value="zf-Tim10_DDP"/>
    <property type="match status" value="1"/>
</dbReference>
<comment type="subcellular location">
    <subcellularLocation>
        <location evidence="8">Mitochondrion inner membrane</location>
        <topology evidence="8">Peripheral membrane protein</topology>
        <orientation evidence="8">Intermembrane side</orientation>
    </subcellularLocation>
</comment>
<keyword evidence="1 8" id="KW-0813">Transport</keyword>
<evidence type="ECO:0000256" key="4">
    <source>
        <dbReference type="ARBA" id="ARBA00022927"/>
    </source>
</evidence>
<keyword evidence="2" id="KW-0479">Metal-binding</keyword>
<evidence type="ECO:0000256" key="6">
    <source>
        <dbReference type="ARBA" id="ARBA00023128"/>
    </source>
</evidence>
<comment type="domain">
    <text evidence="8">The twin CX3C motif contains 4 conserved Cys residues that form 2 disulfide bonds in the mitochondrial intermembrane space.</text>
</comment>
<evidence type="ECO:0000313" key="10">
    <source>
        <dbReference type="EnsemblMetazoa" id="PPAI007284-PA"/>
    </source>
</evidence>